<sequence length="53" mass="5900">MLLDRANEADGAVELAWQPDTRERRDYVPTSARNALLIARAFTSTHSRDAGRG</sequence>
<reference evidence="1 2" key="1">
    <citation type="submission" date="2024-10" db="EMBL/GenBank/DDBJ databases">
        <authorList>
            <person name="Topkara A.R."/>
            <person name="Saygin H."/>
        </authorList>
    </citation>
    <scope>NUCLEOTIDE SEQUENCE [LARGE SCALE GENOMIC DNA]</scope>
    <source>
        <strain evidence="1 2">M3C6</strain>
    </source>
</reference>
<organism evidence="1 2">
    <name type="scientific">Nonomuraea marmarensis</name>
    <dbReference type="NCBI Taxonomy" id="3351344"/>
    <lineage>
        <taxon>Bacteria</taxon>
        <taxon>Bacillati</taxon>
        <taxon>Actinomycetota</taxon>
        <taxon>Actinomycetes</taxon>
        <taxon>Streptosporangiales</taxon>
        <taxon>Streptosporangiaceae</taxon>
        <taxon>Nonomuraea</taxon>
    </lineage>
</organism>
<dbReference type="Proteomes" id="UP001603978">
    <property type="component" value="Unassembled WGS sequence"/>
</dbReference>
<evidence type="ECO:0000313" key="1">
    <source>
        <dbReference type="EMBL" id="MFG1711193.1"/>
    </source>
</evidence>
<name>A0ABW7AVY5_9ACTN</name>
<keyword evidence="2" id="KW-1185">Reference proteome</keyword>
<comment type="caution">
    <text evidence="1">The sequence shown here is derived from an EMBL/GenBank/DDBJ whole genome shotgun (WGS) entry which is preliminary data.</text>
</comment>
<dbReference type="EMBL" id="JBICRM010000076">
    <property type="protein sequence ID" value="MFG1711193.1"/>
    <property type="molecule type" value="Genomic_DNA"/>
</dbReference>
<protein>
    <submittedName>
        <fullName evidence="1">Uncharacterized protein</fullName>
    </submittedName>
</protein>
<proteinExistence type="predicted"/>
<dbReference type="RefSeq" id="WP_393177734.1">
    <property type="nucleotide sequence ID" value="NZ_JBICRM010000076.1"/>
</dbReference>
<gene>
    <name evidence="1" type="ORF">ACFLIM_49390</name>
</gene>
<accession>A0ABW7AVY5</accession>
<evidence type="ECO:0000313" key="2">
    <source>
        <dbReference type="Proteomes" id="UP001603978"/>
    </source>
</evidence>